<sequence>MTADDPAPLLYAADMIEFGSRARRLPAPPFVVWESLTRPRRPGARPWLELLADEVEPRVLASDEPDLVVWSSLWVSRPLDQVRFDLAAVGRGGTLLRFTLLTPVEAPDQSKTGHLRRRVNYLVFGALRLSYGQ</sequence>
<dbReference type="InterPro" id="IPR023393">
    <property type="entry name" value="START-like_dom_sf"/>
</dbReference>
<evidence type="ECO:0000313" key="2">
    <source>
        <dbReference type="Proteomes" id="UP000247569"/>
    </source>
</evidence>
<reference evidence="1 2" key="1">
    <citation type="submission" date="2018-05" db="EMBL/GenBank/DDBJ databases">
        <title>Genomic Encyclopedia of Type Strains, Phase IV (KMG-IV): sequencing the most valuable type-strain genomes for metagenomic binning, comparative biology and taxonomic classification.</title>
        <authorList>
            <person name="Goeker M."/>
        </authorList>
    </citation>
    <scope>NUCLEOTIDE SEQUENCE [LARGE SCALE GENOMIC DNA]</scope>
    <source>
        <strain evidence="1 2">DSM 44704</strain>
    </source>
</reference>
<gene>
    <name evidence="1" type="ORF">DFR70_11275</name>
</gene>
<protein>
    <recommendedName>
        <fullName evidence="3">Polyketide cyclase/dehydrase/lipid transport protein</fullName>
    </recommendedName>
</protein>
<dbReference type="Gene3D" id="3.30.530.20">
    <property type="match status" value="1"/>
</dbReference>
<name>A0A318JYJ2_9NOCA</name>
<dbReference type="Proteomes" id="UP000247569">
    <property type="component" value="Unassembled WGS sequence"/>
</dbReference>
<dbReference type="SUPFAM" id="SSF55961">
    <property type="entry name" value="Bet v1-like"/>
    <property type="match status" value="1"/>
</dbReference>
<comment type="caution">
    <text evidence="1">The sequence shown here is derived from an EMBL/GenBank/DDBJ whole genome shotgun (WGS) entry which is preliminary data.</text>
</comment>
<evidence type="ECO:0000313" key="1">
    <source>
        <dbReference type="EMBL" id="PXX59158.1"/>
    </source>
</evidence>
<evidence type="ECO:0008006" key="3">
    <source>
        <dbReference type="Google" id="ProtNLM"/>
    </source>
</evidence>
<organism evidence="1 2">
    <name type="scientific">Nocardia tenerifensis</name>
    <dbReference type="NCBI Taxonomy" id="228006"/>
    <lineage>
        <taxon>Bacteria</taxon>
        <taxon>Bacillati</taxon>
        <taxon>Actinomycetota</taxon>
        <taxon>Actinomycetes</taxon>
        <taxon>Mycobacteriales</taxon>
        <taxon>Nocardiaceae</taxon>
        <taxon>Nocardia</taxon>
    </lineage>
</organism>
<accession>A0A318JYJ2</accession>
<dbReference type="EMBL" id="QJKF01000012">
    <property type="protein sequence ID" value="PXX59158.1"/>
    <property type="molecule type" value="Genomic_DNA"/>
</dbReference>
<proteinExistence type="predicted"/>
<keyword evidence="2" id="KW-1185">Reference proteome</keyword>
<dbReference type="AlphaFoldDB" id="A0A318JYJ2"/>